<dbReference type="GO" id="GO:0004252">
    <property type="term" value="F:serine-type endopeptidase activity"/>
    <property type="evidence" value="ECO:0007669"/>
    <property type="project" value="TreeGrafter"/>
</dbReference>
<protein>
    <submittedName>
        <fullName evidence="2">Prolyl oligopeptidase</fullName>
    </submittedName>
</protein>
<dbReference type="InterPro" id="IPR001375">
    <property type="entry name" value="Peptidase_S9_cat"/>
</dbReference>
<keyword evidence="1" id="KW-0378">Hydrolase</keyword>
<dbReference type="PANTHER" id="PTHR42776:SF27">
    <property type="entry name" value="DIPEPTIDYL PEPTIDASE FAMILY MEMBER 6"/>
    <property type="match status" value="1"/>
</dbReference>
<gene>
    <name evidence="2" type="ORF">A11K_0103535</name>
</gene>
<dbReference type="PANTHER" id="PTHR42776">
    <property type="entry name" value="SERINE PEPTIDASE S9 FAMILY MEMBER"/>
    <property type="match status" value="1"/>
</dbReference>
<organism evidence="2">
    <name type="scientific">Xanthomonas vasicola pv. vasculorum NCPPB 890</name>
    <dbReference type="NCBI Taxonomy" id="1184265"/>
    <lineage>
        <taxon>Bacteria</taxon>
        <taxon>Pseudomonadati</taxon>
        <taxon>Pseudomonadota</taxon>
        <taxon>Gammaproteobacteria</taxon>
        <taxon>Lysobacterales</taxon>
        <taxon>Lysobacteraceae</taxon>
        <taxon>Xanthomonas</taxon>
    </lineage>
</organism>
<name>A0A836P665_XANVA</name>
<dbReference type="EMBL" id="AKBN01000162">
    <property type="protein sequence ID" value="KFA03437.1"/>
    <property type="molecule type" value="Genomic_DNA"/>
</dbReference>
<evidence type="ECO:0000256" key="1">
    <source>
        <dbReference type="ARBA" id="ARBA00022801"/>
    </source>
</evidence>
<dbReference type="AlphaFoldDB" id="A0A836P665"/>
<dbReference type="InterPro" id="IPR029058">
    <property type="entry name" value="AB_hydrolase_fold"/>
</dbReference>
<accession>A0A836P665</accession>
<dbReference type="Pfam" id="PF00326">
    <property type="entry name" value="Peptidase_S9"/>
    <property type="match status" value="1"/>
</dbReference>
<sequence>MAACSPVHLANQIKVPVFLAAGGKEERAPIEHTKRVERALKGAGVPVESLYFPNEGHGFYTEPHRREYYTRLLAFLSKQLGGSTAK</sequence>
<dbReference type="Gene3D" id="3.40.50.1820">
    <property type="entry name" value="alpha/beta hydrolase"/>
    <property type="match status" value="1"/>
</dbReference>
<comment type="caution">
    <text evidence="2">The sequence shown here is derived from an EMBL/GenBank/DDBJ whole genome shotgun (WGS) entry which is preliminary data.</text>
</comment>
<dbReference type="GO" id="GO:0006508">
    <property type="term" value="P:proteolysis"/>
    <property type="evidence" value="ECO:0007669"/>
    <property type="project" value="InterPro"/>
</dbReference>
<dbReference type="SUPFAM" id="SSF53474">
    <property type="entry name" value="alpha/beta-Hydrolases"/>
    <property type="match status" value="1"/>
</dbReference>
<reference evidence="2" key="1">
    <citation type="submission" date="2012-05" db="EMBL/GenBank/DDBJ databases">
        <authorList>
            <person name="Studholme D.J."/>
            <person name="Wasukira A."/>
            <person name="Grant M."/>
        </authorList>
    </citation>
    <scope>NUCLEOTIDE SEQUENCE [LARGE SCALE GENOMIC DNA]</scope>
    <source>
        <strain evidence="2">NCPPB 890</strain>
    </source>
</reference>
<proteinExistence type="predicted"/>
<evidence type="ECO:0000313" key="2">
    <source>
        <dbReference type="EMBL" id="KFA03437.1"/>
    </source>
</evidence>